<dbReference type="AlphaFoldDB" id="A0A7X0JXM3"/>
<dbReference type="SUPFAM" id="SSF54637">
    <property type="entry name" value="Thioesterase/thiol ester dehydrase-isomerase"/>
    <property type="match status" value="1"/>
</dbReference>
<protein>
    <submittedName>
        <fullName evidence="1">Acyl-CoA thioester hydrolase</fullName>
        <ecNumber evidence="1">3.1.2.-</ecNumber>
    </submittedName>
</protein>
<gene>
    <name evidence="1" type="ORF">HNR48_003882</name>
</gene>
<dbReference type="EC" id="3.1.2.-" evidence="1"/>
<organism evidence="1 2">
    <name type="scientific">Pseudoteredinibacter isoporae</name>
    <dbReference type="NCBI Taxonomy" id="570281"/>
    <lineage>
        <taxon>Bacteria</taxon>
        <taxon>Pseudomonadati</taxon>
        <taxon>Pseudomonadota</taxon>
        <taxon>Gammaproteobacteria</taxon>
        <taxon>Cellvibrionales</taxon>
        <taxon>Cellvibrionaceae</taxon>
        <taxon>Pseudoteredinibacter</taxon>
    </lineage>
</organism>
<proteinExistence type="predicted"/>
<dbReference type="InterPro" id="IPR029069">
    <property type="entry name" value="HotDog_dom_sf"/>
</dbReference>
<name>A0A7X0JXM3_9GAMM</name>
<dbReference type="Pfam" id="PF13279">
    <property type="entry name" value="4HBT_2"/>
    <property type="match status" value="1"/>
</dbReference>
<dbReference type="FunCoup" id="A0A7X0JXM3">
    <property type="interactions" value="13"/>
</dbReference>
<dbReference type="InParanoid" id="A0A7X0JXM3"/>
<accession>A0A7X0JXM3</accession>
<evidence type="ECO:0000313" key="1">
    <source>
        <dbReference type="EMBL" id="MBB6523568.1"/>
    </source>
</evidence>
<dbReference type="RefSeq" id="WP_166843418.1">
    <property type="nucleotide sequence ID" value="NZ_JAAONY010000004.1"/>
</dbReference>
<dbReference type="CDD" id="cd00586">
    <property type="entry name" value="4HBT"/>
    <property type="match status" value="1"/>
</dbReference>
<dbReference type="EMBL" id="JACHHT010000004">
    <property type="protein sequence ID" value="MBB6523568.1"/>
    <property type="molecule type" value="Genomic_DNA"/>
</dbReference>
<keyword evidence="2" id="KW-1185">Reference proteome</keyword>
<comment type="caution">
    <text evidence="1">The sequence shown here is derived from an EMBL/GenBank/DDBJ whole genome shotgun (WGS) entry which is preliminary data.</text>
</comment>
<evidence type="ECO:0000313" key="2">
    <source>
        <dbReference type="Proteomes" id="UP000528457"/>
    </source>
</evidence>
<dbReference type="Gene3D" id="3.10.129.10">
    <property type="entry name" value="Hotdog Thioesterase"/>
    <property type="match status" value="1"/>
</dbReference>
<dbReference type="GO" id="GO:0016787">
    <property type="term" value="F:hydrolase activity"/>
    <property type="evidence" value="ECO:0007669"/>
    <property type="project" value="UniProtKB-KW"/>
</dbReference>
<reference evidence="1 2" key="1">
    <citation type="submission" date="2020-08" db="EMBL/GenBank/DDBJ databases">
        <title>Genomic Encyclopedia of Type Strains, Phase IV (KMG-IV): sequencing the most valuable type-strain genomes for metagenomic binning, comparative biology and taxonomic classification.</title>
        <authorList>
            <person name="Goeker M."/>
        </authorList>
    </citation>
    <scope>NUCLEOTIDE SEQUENCE [LARGE SCALE GENOMIC DNA]</scope>
    <source>
        <strain evidence="1 2">DSM 22368</strain>
    </source>
</reference>
<sequence>MFIHRLEPRFAETDALGHISNTIFPIWFEDARTPVFKIFNPEMNVHQWTLILARQEIDHTAQTFIGKSVTIQTGLGHIGNSSFELIQIAEQDGEIIAKGKAVLVHFDYEKQKASPIPDDIRAQLEAHKMDA</sequence>
<dbReference type="Proteomes" id="UP000528457">
    <property type="component" value="Unassembled WGS sequence"/>
</dbReference>
<keyword evidence="1" id="KW-0378">Hydrolase</keyword>